<dbReference type="InterPro" id="IPR000524">
    <property type="entry name" value="Tscrpt_reg_HTH_GntR"/>
</dbReference>
<name>A0A2N5C8J0_9BURK</name>
<evidence type="ECO:0000256" key="3">
    <source>
        <dbReference type="ARBA" id="ARBA00023163"/>
    </source>
</evidence>
<dbReference type="SMART" id="SM00345">
    <property type="entry name" value="HTH_GNTR"/>
    <property type="match status" value="1"/>
</dbReference>
<comment type="caution">
    <text evidence="5">The sequence shown here is derived from an EMBL/GenBank/DDBJ whole genome shotgun (WGS) entry which is preliminary data.</text>
</comment>
<evidence type="ECO:0000259" key="4">
    <source>
        <dbReference type="PROSITE" id="PS50949"/>
    </source>
</evidence>
<protein>
    <submittedName>
        <fullName evidence="5">GntR family transcriptional regulator</fullName>
    </submittedName>
</protein>
<dbReference type="Gene3D" id="1.10.10.10">
    <property type="entry name" value="Winged helix-like DNA-binding domain superfamily/Winged helix DNA-binding domain"/>
    <property type="match status" value="1"/>
</dbReference>
<sequence>MDQGGTLPDDFADTDAHMRADASPRYLALARSLRAEIESGKYPVGSKIPTEMELCKQFGASRHTVRAAIERLVRLELIKRTPRVGTIVTAARAKQGYELAVGQVGDLLQYAATTRMHVLSRDLREVGNDADPVLHPYQGQLWLVIRGVRTGDGADAPICYNEVWVHPDYRGVRGAEQDIEASVFHLIEQQFNVAVSRIEQVIHAAALPPDIAELLKVPPGTAGLWINRQYRDSSGNLIEMAWSVHPAERFSYRMVLDRTWRSAPPSHSGG</sequence>
<dbReference type="EMBL" id="PJRP01000011">
    <property type="protein sequence ID" value="PLP98535.1"/>
    <property type="molecule type" value="Genomic_DNA"/>
</dbReference>
<dbReference type="Proteomes" id="UP000234341">
    <property type="component" value="Unassembled WGS sequence"/>
</dbReference>
<dbReference type="SUPFAM" id="SSF46785">
    <property type="entry name" value="Winged helix' DNA-binding domain"/>
    <property type="match status" value="1"/>
</dbReference>
<dbReference type="InterPro" id="IPR028978">
    <property type="entry name" value="Chorismate_lyase_/UTRA_dom_sf"/>
</dbReference>
<dbReference type="PANTHER" id="PTHR44846:SF1">
    <property type="entry name" value="MANNOSYL-D-GLYCERATE TRANSPORT_METABOLISM SYSTEM REPRESSOR MNGR-RELATED"/>
    <property type="match status" value="1"/>
</dbReference>
<dbReference type="SUPFAM" id="SSF64288">
    <property type="entry name" value="Chorismate lyase-like"/>
    <property type="match status" value="1"/>
</dbReference>
<dbReference type="OrthoDB" id="7363114at2"/>
<dbReference type="GO" id="GO:0003700">
    <property type="term" value="F:DNA-binding transcription factor activity"/>
    <property type="evidence" value="ECO:0007669"/>
    <property type="project" value="InterPro"/>
</dbReference>
<evidence type="ECO:0000313" key="6">
    <source>
        <dbReference type="Proteomes" id="UP000234341"/>
    </source>
</evidence>
<proteinExistence type="predicted"/>
<gene>
    <name evidence="5" type="ORF">CYJ10_21905</name>
</gene>
<keyword evidence="2" id="KW-0238">DNA-binding</keyword>
<feature type="domain" description="HTH gntR-type" evidence="4">
    <location>
        <begin position="23"/>
        <end position="91"/>
    </location>
</feature>
<keyword evidence="1" id="KW-0805">Transcription regulation</keyword>
<dbReference type="PANTHER" id="PTHR44846">
    <property type="entry name" value="MANNOSYL-D-GLYCERATE TRANSPORT/METABOLISM SYSTEM REPRESSOR MNGR-RELATED"/>
    <property type="match status" value="1"/>
</dbReference>
<evidence type="ECO:0000313" key="5">
    <source>
        <dbReference type="EMBL" id="PLP98535.1"/>
    </source>
</evidence>
<dbReference type="AlphaFoldDB" id="A0A2N5C8J0"/>
<dbReference type="InterPro" id="IPR011663">
    <property type="entry name" value="UTRA"/>
</dbReference>
<dbReference type="GO" id="GO:0003677">
    <property type="term" value="F:DNA binding"/>
    <property type="evidence" value="ECO:0007669"/>
    <property type="project" value="UniProtKB-KW"/>
</dbReference>
<dbReference type="CDD" id="cd07377">
    <property type="entry name" value="WHTH_GntR"/>
    <property type="match status" value="1"/>
</dbReference>
<accession>A0A2N5C8J0</accession>
<organism evidence="5 6">
    <name type="scientific">Cupriavidus pauculus</name>
    <dbReference type="NCBI Taxonomy" id="82633"/>
    <lineage>
        <taxon>Bacteria</taxon>
        <taxon>Pseudomonadati</taxon>
        <taxon>Pseudomonadota</taxon>
        <taxon>Betaproteobacteria</taxon>
        <taxon>Burkholderiales</taxon>
        <taxon>Burkholderiaceae</taxon>
        <taxon>Cupriavidus</taxon>
    </lineage>
</organism>
<dbReference type="Pfam" id="PF07702">
    <property type="entry name" value="UTRA"/>
    <property type="match status" value="1"/>
</dbReference>
<dbReference type="Pfam" id="PF00392">
    <property type="entry name" value="GntR"/>
    <property type="match status" value="1"/>
</dbReference>
<dbReference type="InterPro" id="IPR036388">
    <property type="entry name" value="WH-like_DNA-bd_sf"/>
</dbReference>
<keyword evidence="3" id="KW-0804">Transcription</keyword>
<evidence type="ECO:0000256" key="1">
    <source>
        <dbReference type="ARBA" id="ARBA00023015"/>
    </source>
</evidence>
<dbReference type="PROSITE" id="PS50949">
    <property type="entry name" value="HTH_GNTR"/>
    <property type="match status" value="1"/>
</dbReference>
<reference evidence="5 6" key="1">
    <citation type="submission" date="2017-12" db="EMBL/GenBank/DDBJ databases">
        <title>Genome sequence of the active heterotrophic nitrifier-denitrifier, Cupriavidus pauculus UM1.</title>
        <authorList>
            <person name="Putonti C."/>
            <person name="Castignetti D."/>
        </authorList>
    </citation>
    <scope>NUCLEOTIDE SEQUENCE [LARGE SCALE GENOMIC DNA]</scope>
    <source>
        <strain evidence="5 6">UM1</strain>
    </source>
</reference>
<dbReference type="InterPro" id="IPR050679">
    <property type="entry name" value="Bact_HTH_transcr_reg"/>
</dbReference>
<dbReference type="SMART" id="SM00866">
    <property type="entry name" value="UTRA"/>
    <property type="match status" value="1"/>
</dbReference>
<evidence type="ECO:0000256" key="2">
    <source>
        <dbReference type="ARBA" id="ARBA00023125"/>
    </source>
</evidence>
<dbReference type="PRINTS" id="PR00035">
    <property type="entry name" value="HTHGNTR"/>
</dbReference>
<dbReference type="Gene3D" id="3.40.1410.10">
    <property type="entry name" value="Chorismate lyase-like"/>
    <property type="match status" value="1"/>
</dbReference>
<dbReference type="GO" id="GO:0045892">
    <property type="term" value="P:negative regulation of DNA-templated transcription"/>
    <property type="evidence" value="ECO:0007669"/>
    <property type="project" value="TreeGrafter"/>
</dbReference>
<dbReference type="InterPro" id="IPR036390">
    <property type="entry name" value="WH_DNA-bd_sf"/>
</dbReference>